<proteinExistence type="predicted"/>
<reference evidence="2 3" key="1">
    <citation type="submission" date="2023-08" db="EMBL/GenBank/DDBJ databases">
        <title>Black Yeasts Isolated from many extreme environments.</title>
        <authorList>
            <person name="Coleine C."/>
            <person name="Stajich J.E."/>
            <person name="Selbmann L."/>
        </authorList>
    </citation>
    <scope>NUCLEOTIDE SEQUENCE [LARGE SCALE GENOMIC DNA]</scope>
    <source>
        <strain evidence="2 3">CCFEE 5792</strain>
    </source>
</reference>
<sequence length="354" mass="38939">MAQHILLTGGGGYIGGTILDQILSLTNSPIKPKNLTVTLRSEQQIKALSDMSVHAIALDLNDEEAVKEAVLSNNVDIIVHIASALEPAIASHLIKALGERRKVSNGEAYFIHSSVTAAFSKENGWPFGEVKDTDTLYDMEKQLPAGHPVRDADILVTDVARAEGVISLIVVVPVVYGMGSGEFRRTSSSIPSFLRTSIADQVVHRFDKDAHPAMTHVSDMAALYILLLEKILNKAPLPMGEKGYYFAMAHKVSWWDVMQKLADALYRRGLVNEAKVEIWPSDEMAAQHLGWPRQFVRAMGTSSGDIIPVNAFKIGWQPKWTAERFLGSMDVEVQAVLEQGDKFQSTLYDSILNA</sequence>
<dbReference type="InterPro" id="IPR051783">
    <property type="entry name" value="NAD(P)-dependent_oxidoreduct"/>
</dbReference>
<accession>A0AAV9N9A4</accession>
<dbReference type="AlphaFoldDB" id="A0AAV9N9A4"/>
<dbReference type="InterPro" id="IPR036291">
    <property type="entry name" value="NAD(P)-bd_dom_sf"/>
</dbReference>
<dbReference type="GeneID" id="89971372"/>
<dbReference type="PANTHER" id="PTHR48079:SF6">
    <property type="entry name" value="NAD(P)-BINDING DOMAIN-CONTAINING PROTEIN-RELATED"/>
    <property type="match status" value="1"/>
</dbReference>
<dbReference type="EMBL" id="JAVRRD010000015">
    <property type="protein sequence ID" value="KAK5051526.1"/>
    <property type="molecule type" value="Genomic_DNA"/>
</dbReference>
<name>A0AAV9N9A4_9EURO</name>
<dbReference type="RefSeq" id="XP_064705753.1">
    <property type="nucleotide sequence ID" value="XM_064846773.1"/>
</dbReference>
<dbReference type="GO" id="GO:0005737">
    <property type="term" value="C:cytoplasm"/>
    <property type="evidence" value="ECO:0007669"/>
    <property type="project" value="TreeGrafter"/>
</dbReference>
<organism evidence="2 3">
    <name type="scientific">Exophiala bonariae</name>
    <dbReference type="NCBI Taxonomy" id="1690606"/>
    <lineage>
        <taxon>Eukaryota</taxon>
        <taxon>Fungi</taxon>
        <taxon>Dikarya</taxon>
        <taxon>Ascomycota</taxon>
        <taxon>Pezizomycotina</taxon>
        <taxon>Eurotiomycetes</taxon>
        <taxon>Chaetothyriomycetidae</taxon>
        <taxon>Chaetothyriales</taxon>
        <taxon>Herpotrichiellaceae</taxon>
        <taxon>Exophiala</taxon>
    </lineage>
</organism>
<dbReference type="Pfam" id="PF01370">
    <property type="entry name" value="Epimerase"/>
    <property type="match status" value="1"/>
</dbReference>
<dbReference type="Proteomes" id="UP001358417">
    <property type="component" value="Unassembled WGS sequence"/>
</dbReference>
<evidence type="ECO:0000313" key="2">
    <source>
        <dbReference type="EMBL" id="KAK5051526.1"/>
    </source>
</evidence>
<dbReference type="Gene3D" id="3.40.50.720">
    <property type="entry name" value="NAD(P)-binding Rossmann-like Domain"/>
    <property type="match status" value="1"/>
</dbReference>
<dbReference type="PANTHER" id="PTHR48079">
    <property type="entry name" value="PROTEIN YEEZ"/>
    <property type="match status" value="1"/>
</dbReference>
<evidence type="ECO:0000259" key="1">
    <source>
        <dbReference type="Pfam" id="PF01370"/>
    </source>
</evidence>
<dbReference type="SUPFAM" id="SSF51735">
    <property type="entry name" value="NAD(P)-binding Rossmann-fold domains"/>
    <property type="match status" value="1"/>
</dbReference>
<comment type="caution">
    <text evidence="2">The sequence shown here is derived from an EMBL/GenBank/DDBJ whole genome shotgun (WGS) entry which is preliminary data.</text>
</comment>
<dbReference type="InterPro" id="IPR001509">
    <property type="entry name" value="Epimerase_deHydtase"/>
</dbReference>
<gene>
    <name evidence="2" type="ORF">LTR84_003178</name>
</gene>
<keyword evidence="3" id="KW-1185">Reference proteome</keyword>
<protein>
    <recommendedName>
        <fullName evidence="1">NAD-dependent epimerase/dehydratase domain-containing protein</fullName>
    </recommendedName>
</protein>
<feature type="domain" description="NAD-dependent epimerase/dehydratase" evidence="1">
    <location>
        <begin position="5"/>
        <end position="231"/>
    </location>
</feature>
<evidence type="ECO:0000313" key="3">
    <source>
        <dbReference type="Proteomes" id="UP001358417"/>
    </source>
</evidence>
<dbReference type="GO" id="GO:0004029">
    <property type="term" value="F:aldehyde dehydrogenase (NAD+) activity"/>
    <property type="evidence" value="ECO:0007669"/>
    <property type="project" value="TreeGrafter"/>
</dbReference>